<comment type="caution">
    <text evidence="2">The sequence shown here is derived from an EMBL/GenBank/DDBJ whole genome shotgun (WGS) entry which is preliminary data.</text>
</comment>
<dbReference type="AlphaFoldDB" id="A0A5B7D5R4"/>
<sequence>MVFYNKANEAVERVDLQTATRLEINDLLVKKGFYKKSSHDEEVPEEYKEGPYVEKDELTEDIENDM</sequence>
<feature type="compositionally biased region" description="Acidic residues" evidence="1">
    <location>
        <begin position="57"/>
        <end position="66"/>
    </location>
</feature>
<evidence type="ECO:0000313" key="2">
    <source>
        <dbReference type="EMBL" id="MPC16473.1"/>
    </source>
</evidence>
<accession>A0A5B7D5R4</accession>
<reference evidence="2 3" key="1">
    <citation type="submission" date="2019-05" db="EMBL/GenBank/DDBJ databases">
        <title>Another draft genome of Portunus trituberculatus and its Hox gene families provides insights of decapod evolution.</title>
        <authorList>
            <person name="Jeong J.-H."/>
            <person name="Song I."/>
            <person name="Kim S."/>
            <person name="Choi T."/>
            <person name="Kim D."/>
            <person name="Ryu S."/>
            <person name="Kim W."/>
        </authorList>
    </citation>
    <scope>NUCLEOTIDE SEQUENCE [LARGE SCALE GENOMIC DNA]</scope>
    <source>
        <tissue evidence="2">Muscle</tissue>
    </source>
</reference>
<dbReference type="Proteomes" id="UP000324222">
    <property type="component" value="Unassembled WGS sequence"/>
</dbReference>
<name>A0A5B7D5R4_PORTR</name>
<dbReference type="Gene3D" id="3.40.30.50">
    <property type="entry name" value="Sep15/SelM thioredoxin-like domain, active-site redox motif"/>
    <property type="match status" value="1"/>
</dbReference>
<proteinExistence type="predicted"/>
<evidence type="ECO:0000256" key="1">
    <source>
        <dbReference type="SAM" id="MobiDB-lite"/>
    </source>
</evidence>
<feature type="region of interest" description="Disordered" evidence="1">
    <location>
        <begin position="39"/>
        <end position="66"/>
    </location>
</feature>
<dbReference type="InterPro" id="IPR038219">
    <property type="entry name" value="Sep15/SelM_sf"/>
</dbReference>
<organism evidence="2 3">
    <name type="scientific">Portunus trituberculatus</name>
    <name type="common">Swimming crab</name>
    <name type="synonym">Neptunus trituberculatus</name>
    <dbReference type="NCBI Taxonomy" id="210409"/>
    <lineage>
        <taxon>Eukaryota</taxon>
        <taxon>Metazoa</taxon>
        <taxon>Ecdysozoa</taxon>
        <taxon>Arthropoda</taxon>
        <taxon>Crustacea</taxon>
        <taxon>Multicrustacea</taxon>
        <taxon>Malacostraca</taxon>
        <taxon>Eumalacostraca</taxon>
        <taxon>Eucarida</taxon>
        <taxon>Decapoda</taxon>
        <taxon>Pleocyemata</taxon>
        <taxon>Brachyura</taxon>
        <taxon>Eubrachyura</taxon>
        <taxon>Portunoidea</taxon>
        <taxon>Portunidae</taxon>
        <taxon>Portuninae</taxon>
        <taxon>Portunus</taxon>
    </lineage>
</organism>
<protein>
    <submittedName>
        <fullName evidence="2">Selenoprotein M</fullName>
    </submittedName>
</protein>
<dbReference type="SUPFAM" id="SSF52833">
    <property type="entry name" value="Thioredoxin-like"/>
    <property type="match status" value="1"/>
</dbReference>
<evidence type="ECO:0000313" key="3">
    <source>
        <dbReference type="Proteomes" id="UP000324222"/>
    </source>
</evidence>
<gene>
    <name evidence="2" type="primary">SelM_0</name>
    <name evidence="2" type="ORF">E2C01_009298</name>
</gene>
<dbReference type="OrthoDB" id="25165at2759"/>
<dbReference type="EMBL" id="VSRR010000509">
    <property type="protein sequence ID" value="MPC16473.1"/>
    <property type="molecule type" value="Genomic_DNA"/>
</dbReference>
<keyword evidence="3" id="KW-1185">Reference proteome</keyword>
<dbReference type="InterPro" id="IPR036249">
    <property type="entry name" value="Thioredoxin-like_sf"/>
</dbReference>
<feature type="compositionally biased region" description="Basic and acidic residues" evidence="1">
    <location>
        <begin position="39"/>
        <end position="56"/>
    </location>
</feature>